<dbReference type="EMBL" id="CP069362">
    <property type="protein sequence ID" value="WGS65572.1"/>
    <property type="molecule type" value="Genomic_DNA"/>
</dbReference>
<keyword evidence="2" id="KW-1185">Reference proteome</keyword>
<organism evidence="1 2">
    <name type="scientific">Marinitoga aeolica</name>
    <dbReference type="NCBI Taxonomy" id="2809031"/>
    <lineage>
        <taxon>Bacteria</taxon>
        <taxon>Thermotogati</taxon>
        <taxon>Thermotogota</taxon>
        <taxon>Thermotogae</taxon>
        <taxon>Petrotogales</taxon>
        <taxon>Petrotogaceae</taxon>
        <taxon>Marinitoga</taxon>
    </lineage>
</organism>
<evidence type="ECO:0008006" key="3">
    <source>
        <dbReference type="Google" id="ProtNLM"/>
    </source>
</evidence>
<reference evidence="1 2" key="1">
    <citation type="submission" date="2021-02" db="EMBL/GenBank/DDBJ databases">
        <title>Characterization of Marinitoga sp. nov. str. BP5-C20A.</title>
        <authorList>
            <person name="Erauso G."/>
            <person name="Postec A."/>
        </authorList>
    </citation>
    <scope>NUCLEOTIDE SEQUENCE [LARGE SCALE GENOMIC DNA]</scope>
    <source>
        <strain evidence="1 2">BP5-C20A</strain>
    </source>
</reference>
<protein>
    <recommendedName>
        <fullName evidence="3">Lipoprotein</fullName>
    </recommendedName>
</protein>
<name>A0ABY8PSF6_9BACT</name>
<dbReference type="PROSITE" id="PS51257">
    <property type="entry name" value="PROKAR_LIPOPROTEIN"/>
    <property type="match status" value="1"/>
</dbReference>
<accession>A0ABY8PSF6</accession>
<evidence type="ECO:0000313" key="1">
    <source>
        <dbReference type="EMBL" id="WGS65572.1"/>
    </source>
</evidence>
<sequence>MKKIVYLTSLLLLVFVLSGCLVKTEPEVDANKEIANNVYDLNQLQPLAKMYSDFVISQEENVTKTINFEAVPFSDLIKDATPAVFYNTYKSQTNQTNDKISVPENFDPENPNFDELLEGYNGDDNYWVGFTMEPVDDVYPDDNELDVPGYKIELHIYPKVQMNVNLYKRVERYMVREDAWYLVNYYDNNEVYYIEGEKVISKNGWIKELETVVDFAKDIENDPGYPLFTVNGEVPDVLSHLDLYDYDYEPTKESTGVYWIHTTSTFDPSYLNGNYEKNSERFYSEKDNVGTEFLKIYTKMPDQGKYYKQTKTVQRNKLETNYIELKEISIEKTVDNKDKVKGDGVGYVNEYVRDERDGTDYQKLGFILWKDSDNMSENNWDYNETIEIDEVANDTWTGTRTSFDKETNIEVTWEISIVKSDQAPWYTLTYSNKTEVQKSLDDEKVLFTFDGTNVNVNNLEIDGGVFTGTYSNGVFEGTYMKNGKEYNVAVSKTLVTLNDTEYTF</sequence>
<dbReference type="Proteomes" id="UP001232493">
    <property type="component" value="Chromosome"/>
</dbReference>
<evidence type="ECO:0000313" key="2">
    <source>
        <dbReference type="Proteomes" id="UP001232493"/>
    </source>
</evidence>
<dbReference type="RefSeq" id="WP_281000133.1">
    <property type="nucleotide sequence ID" value="NZ_CP069362.1"/>
</dbReference>
<proteinExistence type="predicted"/>
<gene>
    <name evidence="1" type="ORF">JRV97_03175</name>
</gene>